<keyword evidence="7" id="KW-1185">Reference proteome</keyword>
<dbReference type="Gene3D" id="1.10.246.220">
    <property type="match status" value="1"/>
</dbReference>
<dbReference type="InterPro" id="IPR001005">
    <property type="entry name" value="SANT/Myb"/>
</dbReference>
<evidence type="ECO:0000259" key="4">
    <source>
        <dbReference type="PROSITE" id="PS50090"/>
    </source>
</evidence>
<dbReference type="CDD" id="cd11660">
    <property type="entry name" value="SANT_TRF"/>
    <property type="match status" value="1"/>
</dbReference>
<reference evidence="6" key="1">
    <citation type="submission" date="2022-07" db="EMBL/GenBank/DDBJ databases">
        <authorList>
            <person name="Macas J."/>
            <person name="Novak P."/>
            <person name="Neumann P."/>
        </authorList>
    </citation>
    <scope>NUCLEOTIDE SEQUENCE</scope>
</reference>
<dbReference type="PANTHER" id="PTHR46993">
    <property type="entry name" value="MYB TRANSCRIPTION FACTOR"/>
    <property type="match status" value="1"/>
</dbReference>
<accession>A0AAV0FIH0</accession>
<sequence>MEKEESAGLLSEDLSEWRELIETTAWEDIDFDNVMRVSEALDAVGAVKVFVKEAMEKMGPSFLEYMAETLGRENNSRESLPSQNEEDQGQIAGKVSALPSYAQMPTHPNNDTVLMLILLLMKFCGFLIWSSTTLNISSNLYKKEDTDFLELPAHPIFNYWVRHRKKGKSVAEHKHLACKRRVTLDGTSRGAKVDDTDSLRAETSNRQYSLVDTPEVNIAQEELVKSSLGLQAVVMDPLPNALLVAANIDNQPSQKNRDTTTPVVSCFGGVIQTSERNISNQNSPRQVNPSKQRLMERNSTANVFEWDDSVNGSYEGSPRREKRPKLPSVEKKDVSPLQEYQMKNLKKRRKLKKWSSIEEDTLRTGVQKFGRGNWKLILQAYGDIFEERTEVDLKDKWRNMMR</sequence>
<evidence type="ECO:0000313" key="6">
    <source>
        <dbReference type="EMBL" id="CAH9135248.1"/>
    </source>
</evidence>
<feature type="domain" description="HTH myb-type" evidence="5">
    <location>
        <begin position="346"/>
        <end position="402"/>
    </location>
</feature>
<dbReference type="PROSITE" id="PS50090">
    <property type="entry name" value="MYB_LIKE"/>
    <property type="match status" value="1"/>
</dbReference>
<keyword evidence="2" id="KW-0539">Nucleus</keyword>
<dbReference type="SMART" id="SM00717">
    <property type="entry name" value="SANT"/>
    <property type="match status" value="1"/>
</dbReference>
<evidence type="ECO:0000256" key="1">
    <source>
        <dbReference type="ARBA" id="ARBA00004123"/>
    </source>
</evidence>
<dbReference type="PANTHER" id="PTHR46993:SF6">
    <property type="entry name" value="MYB TRANSCRIPTION FACTOR"/>
    <property type="match status" value="1"/>
</dbReference>
<name>A0AAV0FIH0_9ASTE</name>
<evidence type="ECO:0000256" key="2">
    <source>
        <dbReference type="ARBA" id="ARBA00023242"/>
    </source>
</evidence>
<gene>
    <name evidence="6" type="ORF">CEPIT_LOCUS34364</name>
</gene>
<dbReference type="Pfam" id="PF00249">
    <property type="entry name" value="Myb_DNA-binding"/>
    <property type="match status" value="1"/>
</dbReference>
<dbReference type="PROSITE" id="PS51294">
    <property type="entry name" value="HTH_MYB"/>
    <property type="match status" value="1"/>
</dbReference>
<dbReference type="Proteomes" id="UP001152523">
    <property type="component" value="Unassembled WGS sequence"/>
</dbReference>
<protein>
    <submittedName>
        <fullName evidence="6">Uncharacterized protein</fullName>
    </submittedName>
</protein>
<evidence type="ECO:0000259" key="5">
    <source>
        <dbReference type="PROSITE" id="PS51294"/>
    </source>
</evidence>
<comment type="subcellular location">
    <subcellularLocation>
        <location evidence="1">Nucleus</location>
    </subcellularLocation>
</comment>
<dbReference type="InterPro" id="IPR017930">
    <property type="entry name" value="Myb_dom"/>
</dbReference>
<proteinExistence type="predicted"/>
<dbReference type="SUPFAM" id="SSF46689">
    <property type="entry name" value="Homeodomain-like"/>
    <property type="match status" value="1"/>
</dbReference>
<comment type="caution">
    <text evidence="6">The sequence shown here is derived from an EMBL/GenBank/DDBJ whole genome shotgun (WGS) entry which is preliminary data.</text>
</comment>
<feature type="domain" description="Myb-like" evidence="4">
    <location>
        <begin position="346"/>
        <end position="401"/>
    </location>
</feature>
<dbReference type="InterPro" id="IPR009057">
    <property type="entry name" value="Homeodomain-like_sf"/>
</dbReference>
<dbReference type="GO" id="GO:0000976">
    <property type="term" value="F:transcription cis-regulatory region binding"/>
    <property type="evidence" value="ECO:0007669"/>
    <property type="project" value="UniProtKB-ARBA"/>
</dbReference>
<evidence type="ECO:0000313" key="7">
    <source>
        <dbReference type="Proteomes" id="UP001152523"/>
    </source>
</evidence>
<feature type="region of interest" description="Disordered" evidence="3">
    <location>
        <begin position="307"/>
        <end position="331"/>
    </location>
</feature>
<dbReference type="EMBL" id="CAMAPF010000987">
    <property type="protein sequence ID" value="CAH9135248.1"/>
    <property type="molecule type" value="Genomic_DNA"/>
</dbReference>
<dbReference type="GO" id="GO:0005634">
    <property type="term" value="C:nucleus"/>
    <property type="evidence" value="ECO:0007669"/>
    <property type="project" value="UniProtKB-SubCell"/>
</dbReference>
<dbReference type="AlphaFoldDB" id="A0AAV0FIH0"/>
<dbReference type="GO" id="GO:0010597">
    <property type="term" value="P:green leaf volatile biosynthetic process"/>
    <property type="evidence" value="ECO:0007669"/>
    <property type="project" value="UniProtKB-ARBA"/>
</dbReference>
<organism evidence="6 7">
    <name type="scientific">Cuscuta epithymum</name>
    <dbReference type="NCBI Taxonomy" id="186058"/>
    <lineage>
        <taxon>Eukaryota</taxon>
        <taxon>Viridiplantae</taxon>
        <taxon>Streptophyta</taxon>
        <taxon>Embryophyta</taxon>
        <taxon>Tracheophyta</taxon>
        <taxon>Spermatophyta</taxon>
        <taxon>Magnoliopsida</taxon>
        <taxon>eudicotyledons</taxon>
        <taxon>Gunneridae</taxon>
        <taxon>Pentapetalae</taxon>
        <taxon>asterids</taxon>
        <taxon>lamiids</taxon>
        <taxon>Solanales</taxon>
        <taxon>Convolvulaceae</taxon>
        <taxon>Cuscuteae</taxon>
        <taxon>Cuscuta</taxon>
        <taxon>Cuscuta subgen. Cuscuta</taxon>
    </lineage>
</organism>
<evidence type="ECO:0000256" key="3">
    <source>
        <dbReference type="SAM" id="MobiDB-lite"/>
    </source>
</evidence>